<dbReference type="Proteomes" id="UP000003511">
    <property type="component" value="Unassembled WGS sequence"/>
</dbReference>
<keyword evidence="5 7" id="KW-1133">Transmembrane helix</keyword>
<dbReference type="AlphaFoldDB" id="G4MGW6"/>
<keyword evidence="9" id="KW-1185">Reference proteome</keyword>
<evidence type="ECO:0000313" key="9">
    <source>
        <dbReference type="Proteomes" id="UP000003511"/>
    </source>
</evidence>
<feature type="transmembrane region" description="Helical" evidence="7">
    <location>
        <begin position="66"/>
        <end position="91"/>
    </location>
</feature>
<gene>
    <name evidence="8" type="ORF">BKIR_c7_1471</name>
</gene>
<feature type="transmembrane region" description="Helical" evidence="7">
    <location>
        <begin position="173"/>
        <end position="194"/>
    </location>
</feature>
<evidence type="ECO:0000256" key="3">
    <source>
        <dbReference type="ARBA" id="ARBA00022475"/>
    </source>
</evidence>
<name>G4MGW6_9BURK</name>
<sequence>MAKAAFRLNGAGRRHNANPFFFHGAAMNLHVWWLFVATVFVVCAIPGPNMLLVMTHGARHGLKRSTATMAGCLTALVIMLSVSAAGLGVFLEAWPRLFDTLRFIGAAYLVWVGVKSRRAKASAIDIRDESGAKRSTGRFRLYRNGFLVGASNPKAILFAAALLPQFIDANRPVLPQFAVLVSIFAVIEVSWYMVYAGLGARIGDRLRSASVAQAFNRLTGGVFVGFGAMMALVRH</sequence>
<reference evidence="8 9" key="2">
    <citation type="submission" date="2011-10" db="EMBL/GenBank/DDBJ databases">
        <title>Draft genome sequence of Candidatus Burkholderia kirkii.</title>
        <authorList>
            <person name="Carlier A.L."/>
            <person name="Eberl L."/>
        </authorList>
    </citation>
    <scope>NUCLEOTIDE SEQUENCE [LARGE SCALE GENOMIC DNA]</scope>
    <source>
        <strain evidence="8 9">UZHbot1</strain>
    </source>
</reference>
<feature type="transmembrane region" description="Helical" evidence="7">
    <location>
        <begin position="97"/>
        <end position="114"/>
    </location>
</feature>
<dbReference type="PIRSF" id="PIRSF006324">
    <property type="entry name" value="LeuE"/>
    <property type="match status" value="1"/>
</dbReference>
<accession>G4MGW6</accession>
<organism evidence="8 9">
    <name type="scientific">Candidatus Paraburkholderia kirkii UZHbot1</name>
    <dbReference type="NCBI Taxonomy" id="1055526"/>
    <lineage>
        <taxon>Bacteria</taxon>
        <taxon>Pseudomonadati</taxon>
        <taxon>Pseudomonadota</taxon>
        <taxon>Betaproteobacteria</taxon>
        <taxon>Burkholderiales</taxon>
        <taxon>Burkholderiaceae</taxon>
        <taxon>Paraburkholderia</taxon>
    </lineage>
</organism>
<dbReference type="GO" id="GO:0005886">
    <property type="term" value="C:plasma membrane"/>
    <property type="evidence" value="ECO:0007669"/>
    <property type="project" value="UniProtKB-SubCell"/>
</dbReference>
<dbReference type="Pfam" id="PF01810">
    <property type="entry name" value="LysE"/>
    <property type="match status" value="1"/>
</dbReference>
<evidence type="ECO:0000256" key="4">
    <source>
        <dbReference type="ARBA" id="ARBA00022692"/>
    </source>
</evidence>
<comment type="subcellular location">
    <subcellularLocation>
        <location evidence="1">Cell membrane</location>
        <topology evidence="1">Multi-pass membrane protein</topology>
    </subcellularLocation>
</comment>
<dbReference type="GO" id="GO:0042970">
    <property type="term" value="F:homoserine transmembrane transporter activity"/>
    <property type="evidence" value="ECO:0007669"/>
    <property type="project" value="TreeGrafter"/>
</dbReference>
<protein>
    <submittedName>
        <fullName evidence="8">Homoserine/homoserine lactone efflux protein</fullName>
    </submittedName>
</protein>
<keyword evidence="6 7" id="KW-0472">Membrane</keyword>
<evidence type="ECO:0000256" key="5">
    <source>
        <dbReference type="ARBA" id="ARBA00022989"/>
    </source>
</evidence>
<dbReference type="EMBL" id="CAFE01000249">
    <property type="protein sequence ID" value="CCD40395.1"/>
    <property type="molecule type" value="Genomic_DNA"/>
</dbReference>
<evidence type="ECO:0000256" key="6">
    <source>
        <dbReference type="ARBA" id="ARBA00023136"/>
    </source>
</evidence>
<evidence type="ECO:0000256" key="7">
    <source>
        <dbReference type="SAM" id="Phobius"/>
    </source>
</evidence>
<feature type="transmembrane region" description="Helical" evidence="7">
    <location>
        <begin position="214"/>
        <end position="233"/>
    </location>
</feature>
<reference evidence="8 9" key="1">
    <citation type="submission" date="2011-09" db="EMBL/GenBank/DDBJ databases">
        <authorList>
            <person name="Carlier A."/>
        </authorList>
    </citation>
    <scope>NUCLEOTIDE SEQUENCE [LARGE SCALE GENOMIC DNA]</scope>
    <source>
        <strain evidence="8 9">UZHbot1</strain>
    </source>
</reference>
<dbReference type="BioCyc" id="CBUR1055526:G10QW-1055-MONOMER"/>
<feature type="transmembrane region" description="Helical" evidence="7">
    <location>
        <begin position="31"/>
        <end position="54"/>
    </location>
</feature>
<evidence type="ECO:0000256" key="1">
    <source>
        <dbReference type="ARBA" id="ARBA00004651"/>
    </source>
</evidence>
<evidence type="ECO:0000313" key="8">
    <source>
        <dbReference type="EMBL" id="CCD40395.1"/>
    </source>
</evidence>
<comment type="caution">
    <text evidence="8">The sequence shown here is derived from an EMBL/GenBank/DDBJ whole genome shotgun (WGS) entry which is preliminary data.</text>
</comment>
<dbReference type="PANTHER" id="PTHR30086">
    <property type="entry name" value="ARGININE EXPORTER PROTEIN ARGO"/>
    <property type="match status" value="1"/>
</dbReference>
<keyword evidence="4 7" id="KW-0812">Transmembrane</keyword>
<evidence type="ECO:0000256" key="2">
    <source>
        <dbReference type="ARBA" id="ARBA00007928"/>
    </source>
</evidence>
<dbReference type="HOGENOM" id="CLU_079569_2_3_4"/>
<dbReference type="InterPro" id="IPR001123">
    <property type="entry name" value="LeuE-type"/>
</dbReference>
<proteinExistence type="inferred from homology"/>
<keyword evidence="3" id="KW-1003">Cell membrane</keyword>
<comment type="similarity">
    <text evidence="2">Belongs to the Rht family.</text>
</comment>
<feature type="transmembrane region" description="Helical" evidence="7">
    <location>
        <begin position="146"/>
        <end position="167"/>
    </location>
</feature>
<dbReference type="PANTHER" id="PTHR30086:SF14">
    <property type="entry name" value="HOMOSERINE_HOMOSERINE LACTONE EFFLUX PROTEIN"/>
    <property type="match status" value="1"/>
</dbReference>